<dbReference type="InterPro" id="IPR050565">
    <property type="entry name" value="LYPA1-2/EST-like"/>
</dbReference>
<comment type="similarity">
    <text evidence="1">Belongs to the AB hydrolase superfamily. AB hydrolase 2 family.</text>
</comment>
<dbReference type="SUPFAM" id="SSF53474">
    <property type="entry name" value="alpha/beta-Hydrolases"/>
    <property type="match status" value="1"/>
</dbReference>
<dbReference type="EMBL" id="JALGCL010000004">
    <property type="protein sequence ID" value="MCJ0826549.1"/>
    <property type="molecule type" value="Genomic_DNA"/>
</dbReference>
<reference evidence="4 5" key="1">
    <citation type="submission" date="2022-03" db="EMBL/GenBank/DDBJ databases">
        <title>Luteimonas soily sp. nov., a novel bacterium isolated from the soil.</title>
        <authorList>
            <person name="Zhang X."/>
        </authorList>
    </citation>
    <scope>NUCLEOTIDE SEQUENCE [LARGE SCALE GENOMIC DNA]</scope>
    <source>
        <strain evidence="4 5">50</strain>
    </source>
</reference>
<evidence type="ECO:0000259" key="3">
    <source>
        <dbReference type="Pfam" id="PF02230"/>
    </source>
</evidence>
<comment type="caution">
    <text evidence="4">The sequence shown here is derived from an EMBL/GenBank/DDBJ whole genome shotgun (WGS) entry which is preliminary data.</text>
</comment>
<dbReference type="Proteomes" id="UP001165423">
    <property type="component" value="Unassembled WGS sequence"/>
</dbReference>
<dbReference type="Gene3D" id="3.40.50.1820">
    <property type="entry name" value="alpha/beta hydrolase"/>
    <property type="match status" value="1"/>
</dbReference>
<organism evidence="4 5">
    <name type="scientific">Cognatiluteimonas sedimenti</name>
    <dbReference type="NCBI Taxonomy" id="2927791"/>
    <lineage>
        <taxon>Bacteria</taxon>
        <taxon>Pseudomonadati</taxon>
        <taxon>Pseudomonadota</taxon>
        <taxon>Gammaproteobacteria</taxon>
        <taxon>Lysobacterales</taxon>
        <taxon>Lysobacteraceae</taxon>
        <taxon>Cognatiluteimonas</taxon>
    </lineage>
</organism>
<sequence length="224" mass="23446">MSTPSPLVTDPAFALAFRSLQPAPARPASLLVLLHGVGGNEGNLAGLGAEVGGDTLVVLPRGPITLGPDAFGWFRVAFTSAGPRIEAGEADASRRALIAFIAQLQQAHAIDAAHTTIAGFSQGGILSASVALTASERVAAFAVLAGRILPELEPQLADAQRLSTLRGYIAHGLHDDKLPVDWARRADAWLTRLGVSHEMKLYPGGHELDAAMRADLLAWLARGD</sequence>
<evidence type="ECO:0000313" key="4">
    <source>
        <dbReference type="EMBL" id="MCJ0826549.1"/>
    </source>
</evidence>
<protein>
    <submittedName>
        <fullName evidence="4">Phospholipase</fullName>
    </submittedName>
</protein>
<dbReference type="RefSeq" id="WP_243322153.1">
    <property type="nucleotide sequence ID" value="NZ_JALGCL010000004.1"/>
</dbReference>
<keyword evidence="2" id="KW-0378">Hydrolase</keyword>
<evidence type="ECO:0000256" key="2">
    <source>
        <dbReference type="ARBA" id="ARBA00022801"/>
    </source>
</evidence>
<dbReference type="InterPro" id="IPR029058">
    <property type="entry name" value="AB_hydrolase_fold"/>
</dbReference>
<evidence type="ECO:0000313" key="5">
    <source>
        <dbReference type="Proteomes" id="UP001165423"/>
    </source>
</evidence>
<dbReference type="Pfam" id="PF02230">
    <property type="entry name" value="Abhydrolase_2"/>
    <property type="match status" value="1"/>
</dbReference>
<feature type="domain" description="Phospholipase/carboxylesterase/thioesterase" evidence="3">
    <location>
        <begin position="26"/>
        <end position="216"/>
    </location>
</feature>
<accession>A0ABT0A6C6</accession>
<gene>
    <name evidence="4" type="ORF">MQC88_11400</name>
</gene>
<dbReference type="PANTHER" id="PTHR10655:SF17">
    <property type="entry name" value="LYSOPHOSPHOLIPASE-LIKE PROTEIN 1"/>
    <property type="match status" value="1"/>
</dbReference>
<dbReference type="PANTHER" id="PTHR10655">
    <property type="entry name" value="LYSOPHOSPHOLIPASE-RELATED"/>
    <property type="match status" value="1"/>
</dbReference>
<proteinExistence type="inferred from homology"/>
<name>A0ABT0A6C6_9GAMM</name>
<keyword evidence="5" id="KW-1185">Reference proteome</keyword>
<dbReference type="InterPro" id="IPR003140">
    <property type="entry name" value="PLipase/COase/thioEstase"/>
</dbReference>
<evidence type="ECO:0000256" key="1">
    <source>
        <dbReference type="ARBA" id="ARBA00006499"/>
    </source>
</evidence>